<dbReference type="STRING" id="1842727.RD110_15550"/>
<dbReference type="RefSeq" id="WP_076200316.1">
    <property type="nucleotide sequence ID" value="NZ_CP019236.1"/>
</dbReference>
<organism evidence="2 3">
    <name type="scientific">Rhodoferax koreensis</name>
    <dbReference type="NCBI Taxonomy" id="1842727"/>
    <lineage>
        <taxon>Bacteria</taxon>
        <taxon>Pseudomonadati</taxon>
        <taxon>Pseudomonadota</taxon>
        <taxon>Betaproteobacteria</taxon>
        <taxon>Burkholderiales</taxon>
        <taxon>Comamonadaceae</taxon>
        <taxon>Rhodoferax</taxon>
    </lineage>
</organism>
<dbReference type="EMBL" id="CP019236">
    <property type="protein sequence ID" value="APW38437.1"/>
    <property type="molecule type" value="Genomic_DNA"/>
</dbReference>
<evidence type="ECO:0000313" key="2">
    <source>
        <dbReference type="EMBL" id="APW38437.1"/>
    </source>
</evidence>
<evidence type="ECO:0000259" key="1">
    <source>
        <dbReference type="PROSITE" id="PS51688"/>
    </source>
</evidence>
<dbReference type="Gene3D" id="1.10.10.10">
    <property type="entry name" value="Winged helix-like DNA-binding domain superfamily/Winged helix DNA-binding domain"/>
    <property type="match status" value="1"/>
</dbReference>
<name>A0A1P8JXF2_9BURK</name>
<accession>A0A1P8JXF2</accession>
<evidence type="ECO:0000313" key="3">
    <source>
        <dbReference type="Proteomes" id="UP000186609"/>
    </source>
</evidence>
<dbReference type="OrthoDB" id="8910534at2"/>
<dbReference type="InterPro" id="IPR036388">
    <property type="entry name" value="WH-like_DNA-bd_sf"/>
</dbReference>
<dbReference type="AlphaFoldDB" id="A0A1P8JXF2"/>
<dbReference type="KEGG" id="rhy:RD110_15550"/>
<dbReference type="Pfam" id="PF13884">
    <property type="entry name" value="Peptidase_S74"/>
    <property type="match status" value="1"/>
</dbReference>
<keyword evidence="3" id="KW-1185">Reference proteome</keyword>
<feature type="domain" description="Peptidase S74" evidence="1">
    <location>
        <begin position="257"/>
        <end position="353"/>
    </location>
</feature>
<reference evidence="2 3" key="1">
    <citation type="submission" date="2017-01" db="EMBL/GenBank/DDBJ databases">
        <authorList>
            <person name="Mah S.A."/>
            <person name="Swanson W.J."/>
            <person name="Moy G.W."/>
            <person name="Vacquier V.D."/>
        </authorList>
    </citation>
    <scope>NUCLEOTIDE SEQUENCE [LARGE SCALE GENOMIC DNA]</scope>
    <source>
        <strain evidence="2 3">DCY110</strain>
    </source>
</reference>
<gene>
    <name evidence="2" type="ORF">RD110_15550</name>
</gene>
<dbReference type="InterPro" id="IPR030392">
    <property type="entry name" value="S74_ICA"/>
</dbReference>
<dbReference type="PROSITE" id="PS51688">
    <property type="entry name" value="ICA"/>
    <property type="match status" value="1"/>
</dbReference>
<dbReference type="Proteomes" id="UP000186609">
    <property type="component" value="Chromosome"/>
</dbReference>
<sequence length="357" mass="36870">MTASNAIAASQVQLSQEQLDWAKQIYGETAPDRAAAAQRAQQVSDAQLASMNTQTQIAQESNDYQKGTFRPLEQGIVADAQNYDTAARRDEKAAQAIADVSQQAGLAQASTNRDLARKGVVPGSGKSLALNNQLALGTATASAAASTKARDAVELQGYARKLDAANLGRGLSSSQATSAGLALTAGNSSSQNANAALGATTSGTGLVQQGYQGAQQGLSSAGNIYGQVANIENQANNNSGVMGALGQLGGAAIFKYSDKRMKHSIRKISGKKALKALSSAKPSTWKYKKGSPADDGGKTHAGPMAQDMQRALGDRVAPGGRMIDMVAESGVHHAAINELHKQVKGLASAVRRQSKAH</sequence>
<proteinExistence type="predicted"/>
<protein>
    <recommendedName>
        <fullName evidence="1">Peptidase S74 domain-containing protein</fullName>
    </recommendedName>
</protein>